<proteinExistence type="predicted"/>
<evidence type="ECO:0000256" key="1">
    <source>
        <dbReference type="SAM" id="MobiDB-lite"/>
    </source>
</evidence>
<accession>A0A7E4UYH3</accession>
<evidence type="ECO:0000313" key="3">
    <source>
        <dbReference type="Proteomes" id="UP000492821"/>
    </source>
</evidence>
<dbReference type="AlphaFoldDB" id="A0A7E4UYH3"/>
<protein>
    <submittedName>
        <fullName evidence="4">Protein with signal anchor</fullName>
    </submittedName>
</protein>
<keyword evidence="2" id="KW-0812">Transmembrane</keyword>
<feature type="transmembrane region" description="Helical" evidence="2">
    <location>
        <begin position="55"/>
        <end position="77"/>
    </location>
</feature>
<reference evidence="3" key="1">
    <citation type="journal article" date="2013" name="Genetics">
        <title>The draft genome and transcriptome of Panagrellus redivivus are shaped by the harsh demands of a free-living lifestyle.</title>
        <authorList>
            <person name="Srinivasan J."/>
            <person name="Dillman A.R."/>
            <person name="Macchietto M.G."/>
            <person name="Heikkinen L."/>
            <person name="Lakso M."/>
            <person name="Fracchia K.M."/>
            <person name="Antoshechkin I."/>
            <person name="Mortazavi A."/>
            <person name="Wong G."/>
            <person name="Sternberg P.W."/>
        </authorList>
    </citation>
    <scope>NUCLEOTIDE SEQUENCE [LARGE SCALE GENOMIC DNA]</scope>
    <source>
        <strain evidence="3">MT8872</strain>
    </source>
</reference>
<keyword evidence="2" id="KW-0472">Membrane</keyword>
<keyword evidence="2" id="KW-1133">Transmembrane helix</keyword>
<reference evidence="4" key="2">
    <citation type="submission" date="2020-10" db="UniProtKB">
        <authorList>
            <consortium name="WormBaseParasite"/>
        </authorList>
    </citation>
    <scope>IDENTIFICATION</scope>
</reference>
<evidence type="ECO:0000313" key="4">
    <source>
        <dbReference type="WBParaSite" id="Pan_g14009.t1"/>
    </source>
</evidence>
<dbReference type="WBParaSite" id="Pan_g14009.t1">
    <property type="protein sequence ID" value="Pan_g14009.t1"/>
    <property type="gene ID" value="Pan_g14009"/>
</dbReference>
<keyword evidence="3" id="KW-1185">Reference proteome</keyword>
<feature type="region of interest" description="Disordered" evidence="1">
    <location>
        <begin position="135"/>
        <end position="183"/>
    </location>
</feature>
<organism evidence="3 4">
    <name type="scientific">Panagrellus redivivus</name>
    <name type="common">Microworm</name>
    <dbReference type="NCBI Taxonomy" id="6233"/>
    <lineage>
        <taxon>Eukaryota</taxon>
        <taxon>Metazoa</taxon>
        <taxon>Ecdysozoa</taxon>
        <taxon>Nematoda</taxon>
        <taxon>Chromadorea</taxon>
        <taxon>Rhabditida</taxon>
        <taxon>Tylenchina</taxon>
        <taxon>Panagrolaimomorpha</taxon>
        <taxon>Panagrolaimoidea</taxon>
        <taxon>Panagrolaimidae</taxon>
        <taxon>Panagrellus</taxon>
    </lineage>
</organism>
<name>A0A7E4UYH3_PANRE</name>
<evidence type="ECO:0000256" key="2">
    <source>
        <dbReference type="SAM" id="Phobius"/>
    </source>
</evidence>
<dbReference type="Proteomes" id="UP000492821">
    <property type="component" value="Unassembled WGS sequence"/>
</dbReference>
<sequence length="183" mass="20000">MGSLFLQPQNLTNVFKTSDSIDVLASGITEEKGATMYYKAFCNAEKPEGTMDFALLYWTPVAYLILFIVLLIVDGLIPRLCSCWCSRTPATVPSEAQPFDTALNDRKTLEDLHLDPDYEAKMVHNPEMVILGSSPATPGNMLTDLPPPASSSVAPSTESVQVSEAMAQQLKQKENGQSVKPMQ</sequence>